<dbReference type="SUPFAM" id="SSF49464">
    <property type="entry name" value="Carboxypeptidase regulatory domain-like"/>
    <property type="match status" value="1"/>
</dbReference>
<dbReference type="Gene3D" id="2.170.130.10">
    <property type="entry name" value="TonB-dependent receptor, plug domain"/>
    <property type="match status" value="1"/>
</dbReference>
<comment type="subcellular location">
    <subcellularLocation>
        <location evidence="1 7">Cell outer membrane</location>
        <topology evidence="1 7">Multi-pass membrane protein</topology>
    </subcellularLocation>
</comment>
<evidence type="ECO:0000256" key="5">
    <source>
        <dbReference type="ARBA" id="ARBA00023136"/>
    </source>
</evidence>
<keyword evidence="5 7" id="KW-0472">Membrane</keyword>
<comment type="similarity">
    <text evidence="7">Belongs to the TonB-dependent receptor family.</text>
</comment>
<proteinExistence type="inferred from homology"/>
<dbReference type="RefSeq" id="WP_098195346.1">
    <property type="nucleotide sequence ID" value="NZ_CP023777.1"/>
</dbReference>
<dbReference type="Gene3D" id="2.60.40.1120">
    <property type="entry name" value="Carboxypeptidase-like, regulatory domain"/>
    <property type="match status" value="1"/>
</dbReference>
<evidence type="ECO:0000256" key="6">
    <source>
        <dbReference type="ARBA" id="ARBA00023237"/>
    </source>
</evidence>
<reference evidence="9 10" key="1">
    <citation type="submission" date="2017-10" db="EMBL/GenBank/DDBJ databases">
        <title>Paenichitinophaga pekingensis gen. nov., sp. nov., isolated from activated sludge.</title>
        <authorList>
            <person name="Jin D."/>
            <person name="Kong X."/>
            <person name="Deng Y."/>
            <person name="Bai Z."/>
        </authorList>
    </citation>
    <scope>NUCLEOTIDE SEQUENCE [LARGE SCALE GENOMIC DNA]</scope>
    <source>
        <strain evidence="9 10">13</strain>
    </source>
</reference>
<evidence type="ECO:0000313" key="10">
    <source>
        <dbReference type="Proteomes" id="UP000220133"/>
    </source>
</evidence>
<dbReference type="NCBIfam" id="TIGR04056">
    <property type="entry name" value="OMP_RagA_SusC"/>
    <property type="match status" value="1"/>
</dbReference>
<dbReference type="NCBIfam" id="TIGR04057">
    <property type="entry name" value="SusC_RagA_signa"/>
    <property type="match status" value="1"/>
</dbReference>
<dbReference type="Proteomes" id="UP000220133">
    <property type="component" value="Chromosome"/>
</dbReference>
<dbReference type="SUPFAM" id="SSF56935">
    <property type="entry name" value="Porins"/>
    <property type="match status" value="1"/>
</dbReference>
<evidence type="ECO:0000256" key="2">
    <source>
        <dbReference type="ARBA" id="ARBA00022448"/>
    </source>
</evidence>
<dbReference type="OrthoDB" id="9768177at2"/>
<gene>
    <name evidence="9" type="ORF">COR50_18380</name>
</gene>
<dbReference type="PROSITE" id="PS52016">
    <property type="entry name" value="TONB_DEPENDENT_REC_3"/>
    <property type="match status" value="1"/>
</dbReference>
<dbReference type="InterPro" id="IPR023996">
    <property type="entry name" value="TonB-dep_OMP_SusC/RagA"/>
</dbReference>
<dbReference type="AlphaFoldDB" id="A0A291QYG0"/>
<dbReference type="InterPro" id="IPR023997">
    <property type="entry name" value="TonB-dep_OMP_SusC/RagA_CS"/>
</dbReference>
<evidence type="ECO:0000259" key="8">
    <source>
        <dbReference type="Pfam" id="PF07715"/>
    </source>
</evidence>
<sequence>MNNLFYARYPRITHRGSYASFLNIPKSMTKIAIFIFVFVNFPSFGNSTASAQQVNLELKNAKLTQAFASIREQTGYLFSYKNDEVDKYKVTLSIKDGSIEQAMDACVKGIPLAYVIKEKLIVVYPKANRIMETINQQQKPIIGKVVDEDGNPIMGANIWAEEIRKGTITDEKGAFSLDAGTIKELKIRITFIGYRQRTSIVNNESVSKIILEKSNEQLKEVIISTGYQNISPERFVGAASTVDKNLIERSTSTDIISRIDGVTNGLLVNNASSSPAERISIRGVSSIRGASDITTGTATKNPLIILDDFPFYGDVNTINPNDIESVSILKDAVATSIWGARAANGVIVLTSKKGMLNSKTSINISSNFNISSKPDLNYFPKMSIDEFVEVEKFLFDKGYYDVYLAYPFVSPITPIIETLNKERNGELSHSETEQIVKALKGHSLNDDYEKYVIRNRSNFQNFISLNGGSSQIGYNISFGSDNGKSNIKGPGGLDRYTLNSNISIKVRPKIKLATTINYTNQTIDADGPGYQISPGGGKTELYPYAKLADENGKPLSIPKNYSLPYIESLGNEDLLDWTYKPLVENGIADSKLNTQTLLLNLGVHLNFTPWLDGQIKYQYTKQSTTDDRNYSLESFYARDLINQFTNSTTSDRAIPVGGVYDNGIQSISSHNLRGQINFSKLINEIHDIRTMVVGEITTANNISNFNRIYGYDDKNLSSASNIDYATTFTTFFGTRMRIPTMQQLTNRSDRFVSFLANASYTYNSKYSIYLSARKDGSNLLGVNTNNKWKPLWSIGLKWDVLNEVFMKKNLFSHLNLRSTIGYSGNVNNSISALTTILTLNPNHWGQRASAIKNTPNPDLRWEESRTFNLGVDIGFLSDRISASFDYYRKRSSDLISDITVDPTTGISTVVKNAANLKGNGFELALNSTNIDGKFKWKTSLNSSYAKTIVTEFFGSDFKTPTGPTIREGKIYGVLYAYKWAGLDPETGDPRGIFDGEISKDYRTIFNDSASNQQYIGSSIPLLFGNLLNTISFNNIRLSFNITYKFKYYFRKPVLQYDQLYSSWVTNLEFRDRWKQKGDELRTTVPSMPYPFDSNRDNFYEFASINYEKGDNIRLNDIRLSYNWINTRKSKIPIESLQIFAYVNNLNLFIYKSTSTGYDPDFPTRQIPNPRSYSIGLKINL</sequence>
<protein>
    <recommendedName>
        <fullName evidence="8">TonB-dependent receptor plug domain-containing protein</fullName>
    </recommendedName>
</protein>
<keyword evidence="3 7" id="KW-1134">Transmembrane beta strand</keyword>
<keyword evidence="4 7" id="KW-0812">Transmembrane</keyword>
<keyword evidence="10" id="KW-1185">Reference proteome</keyword>
<dbReference type="InterPro" id="IPR039426">
    <property type="entry name" value="TonB-dep_rcpt-like"/>
</dbReference>
<keyword evidence="2 7" id="KW-0813">Transport</keyword>
<dbReference type="InterPro" id="IPR036942">
    <property type="entry name" value="Beta-barrel_TonB_sf"/>
</dbReference>
<dbReference type="Gene3D" id="2.40.170.20">
    <property type="entry name" value="TonB-dependent receptor, beta-barrel domain"/>
    <property type="match status" value="1"/>
</dbReference>
<evidence type="ECO:0000313" key="9">
    <source>
        <dbReference type="EMBL" id="ATL48978.1"/>
    </source>
</evidence>
<feature type="domain" description="TonB-dependent receptor plug" evidence="8">
    <location>
        <begin position="237"/>
        <end position="346"/>
    </location>
</feature>
<organism evidence="9 10">
    <name type="scientific">Chitinophaga caeni</name>
    <dbReference type="NCBI Taxonomy" id="2029983"/>
    <lineage>
        <taxon>Bacteria</taxon>
        <taxon>Pseudomonadati</taxon>
        <taxon>Bacteroidota</taxon>
        <taxon>Chitinophagia</taxon>
        <taxon>Chitinophagales</taxon>
        <taxon>Chitinophagaceae</taxon>
        <taxon>Chitinophaga</taxon>
    </lineage>
</organism>
<dbReference type="Pfam" id="PF13715">
    <property type="entry name" value="CarbopepD_reg_2"/>
    <property type="match status" value="1"/>
</dbReference>
<dbReference type="Pfam" id="PF07715">
    <property type="entry name" value="Plug"/>
    <property type="match status" value="1"/>
</dbReference>
<dbReference type="InterPro" id="IPR037066">
    <property type="entry name" value="Plug_dom_sf"/>
</dbReference>
<dbReference type="InterPro" id="IPR008969">
    <property type="entry name" value="CarboxyPept-like_regulatory"/>
</dbReference>
<evidence type="ECO:0000256" key="4">
    <source>
        <dbReference type="ARBA" id="ARBA00022692"/>
    </source>
</evidence>
<evidence type="ECO:0000256" key="7">
    <source>
        <dbReference type="PROSITE-ProRule" id="PRU01360"/>
    </source>
</evidence>
<dbReference type="EMBL" id="CP023777">
    <property type="protein sequence ID" value="ATL48978.1"/>
    <property type="molecule type" value="Genomic_DNA"/>
</dbReference>
<evidence type="ECO:0000256" key="1">
    <source>
        <dbReference type="ARBA" id="ARBA00004571"/>
    </source>
</evidence>
<evidence type="ECO:0000256" key="3">
    <source>
        <dbReference type="ARBA" id="ARBA00022452"/>
    </source>
</evidence>
<keyword evidence="6 7" id="KW-0998">Cell outer membrane</keyword>
<dbReference type="KEGG" id="cbae:COR50_18380"/>
<name>A0A291QYG0_9BACT</name>
<dbReference type="InterPro" id="IPR012910">
    <property type="entry name" value="Plug_dom"/>
</dbReference>
<accession>A0A291QYG0</accession>
<dbReference type="GO" id="GO:0009279">
    <property type="term" value="C:cell outer membrane"/>
    <property type="evidence" value="ECO:0007669"/>
    <property type="project" value="UniProtKB-SubCell"/>
</dbReference>